<dbReference type="InterPro" id="IPR039702">
    <property type="entry name" value="FPS1-like"/>
</dbReference>
<dbReference type="SUPFAM" id="SSF48576">
    <property type="entry name" value="Terpenoid synthases"/>
    <property type="match status" value="1"/>
</dbReference>
<dbReference type="PANTHER" id="PTHR11525:SF0">
    <property type="entry name" value="FARNESYL PYROPHOSPHATE SYNTHASE"/>
    <property type="match status" value="1"/>
</dbReference>
<reference evidence="6" key="2">
    <citation type="journal article" date="2021" name="PeerJ">
        <title>Extensive microbial diversity within the chicken gut microbiome revealed by metagenomics and culture.</title>
        <authorList>
            <person name="Gilroy R."/>
            <person name="Ravi A."/>
            <person name="Getino M."/>
            <person name="Pursley I."/>
            <person name="Horton D.L."/>
            <person name="Alikhan N.F."/>
            <person name="Baker D."/>
            <person name="Gharbi K."/>
            <person name="Hall N."/>
            <person name="Watson M."/>
            <person name="Adriaenssens E.M."/>
            <person name="Foster-Nyarko E."/>
            <person name="Jarju S."/>
            <person name="Secka A."/>
            <person name="Antonio M."/>
            <person name="Oren A."/>
            <person name="Chaudhuri R.R."/>
            <person name="La Ragione R."/>
            <person name="Hildebrand F."/>
            <person name="Pallen M.J."/>
        </authorList>
    </citation>
    <scope>NUCLEOTIDE SEQUENCE</scope>
    <source>
        <strain evidence="6">CHK147-3167</strain>
    </source>
</reference>
<dbReference type="Proteomes" id="UP000886786">
    <property type="component" value="Unassembled WGS sequence"/>
</dbReference>
<comment type="similarity">
    <text evidence="5">Belongs to the FPP/GGPP synthase family.</text>
</comment>
<accession>A0A9D1CZQ4</accession>
<comment type="caution">
    <text evidence="6">The sequence shown here is derived from an EMBL/GenBank/DDBJ whole genome shotgun (WGS) entry which is preliminary data.</text>
</comment>
<evidence type="ECO:0000256" key="5">
    <source>
        <dbReference type="RuleBase" id="RU004466"/>
    </source>
</evidence>
<name>A0A9D1CZQ4_9FIRM</name>
<protein>
    <submittedName>
        <fullName evidence="6">Polyprenyl synthetase family protein</fullName>
    </submittedName>
</protein>
<dbReference type="GO" id="GO:0005737">
    <property type="term" value="C:cytoplasm"/>
    <property type="evidence" value="ECO:0007669"/>
    <property type="project" value="TreeGrafter"/>
</dbReference>
<dbReference type="InterPro" id="IPR033749">
    <property type="entry name" value="Polyprenyl_synt_CS"/>
</dbReference>
<dbReference type="InterPro" id="IPR000092">
    <property type="entry name" value="Polyprenyl_synt"/>
</dbReference>
<sequence length="425" mass="49239">MEEVKKLLDENDYVISPDSYDDSRVIVLKDSSQFLKWFNENKKDLKGRKIVFYSKVFSKDFEKIKVMYDFLNYYLKVKSSYEKRMDEYNDSLVLDSDNRFICEALDLFRTSNSGGKFLRGALIALGYQSFKDDDKYIPLGMAFEIFQTSILIHDDIIDMADVRRGISTIPVRYQSIYSEPKKNKDSFKFKQKQMADSMALCLGDLGFYLANKIIVQNYKGEELAKILDYYTNVVIKTCHGEMIDVILPFFTEFYGDSDNLEDYVMEIYKLKTAWYSVVGPFCLGAILGGLDEDKVTVLEDALMNLGIAFQIKDDLLGIYGDEKTIGKSVSSDISEFKQTILYAYTVNTEYKHELLSLYGKGNLSKSDIEKVREIFEKSLAKKYAEDKMEELFKTSFERILNINFIDTSKKKILLGFAEYLRVRSK</sequence>
<organism evidence="6 7">
    <name type="scientific">Candidatus Coprosoma intestinipullorum</name>
    <dbReference type="NCBI Taxonomy" id="2840752"/>
    <lineage>
        <taxon>Bacteria</taxon>
        <taxon>Bacillati</taxon>
        <taxon>Bacillota</taxon>
        <taxon>Bacillota incertae sedis</taxon>
        <taxon>Candidatus Coprosoma</taxon>
    </lineage>
</organism>
<evidence type="ECO:0000256" key="4">
    <source>
        <dbReference type="ARBA" id="ARBA00022842"/>
    </source>
</evidence>
<dbReference type="GO" id="GO:0004337">
    <property type="term" value="F:(2E,6E)-farnesyl diphosphate synthase activity"/>
    <property type="evidence" value="ECO:0007669"/>
    <property type="project" value="TreeGrafter"/>
</dbReference>
<dbReference type="GO" id="GO:0045337">
    <property type="term" value="P:farnesyl diphosphate biosynthetic process"/>
    <property type="evidence" value="ECO:0007669"/>
    <property type="project" value="TreeGrafter"/>
</dbReference>
<dbReference type="InterPro" id="IPR008949">
    <property type="entry name" value="Isoprenoid_synthase_dom_sf"/>
</dbReference>
<dbReference type="SFLD" id="SFLDS00005">
    <property type="entry name" value="Isoprenoid_Synthase_Type_I"/>
    <property type="match status" value="1"/>
</dbReference>
<dbReference type="PROSITE" id="PS00723">
    <property type="entry name" value="POLYPRENYL_SYNTHASE_1"/>
    <property type="match status" value="1"/>
</dbReference>
<proteinExistence type="inferred from homology"/>
<dbReference type="Pfam" id="PF00348">
    <property type="entry name" value="polyprenyl_synt"/>
    <property type="match status" value="1"/>
</dbReference>
<comment type="cofactor">
    <cofactor evidence="1">
        <name>Mg(2+)</name>
        <dbReference type="ChEBI" id="CHEBI:18420"/>
    </cofactor>
</comment>
<gene>
    <name evidence="6" type="ORF">IAB27_07465</name>
</gene>
<reference evidence="6" key="1">
    <citation type="submission" date="2020-10" db="EMBL/GenBank/DDBJ databases">
        <authorList>
            <person name="Gilroy R."/>
        </authorList>
    </citation>
    <scope>NUCLEOTIDE SEQUENCE</scope>
    <source>
        <strain evidence="6">CHK147-3167</strain>
    </source>
</reference>
<dbReference type="PROSITE" id="PS00444">
    <property type="entry name" value="POLYPRENYL_SYNTHASE_2"/>
    <property type="match status" value="1"/>
</dbReference>
<evidence type="ECO:0000256" key="2">
    <source>
        <dbReference type="ARBA" id="ARBA00022679"/>
    </source>
</evidence>
<evidence type="ECO:0000313" key="6">
    <source>
        <dbReference type="EMBL" id="HIQ91440.1"/>
    </source>
</evidence>
<dbReference type="GO" id="GO:0046872">
    <property type="term" value="F:metal ion binding"/>
    <property type="evidence" value="ECO:0007669"/>
    <property type="project" value="UniProtKB-KW"/>
</dbReference>
<dbReference type="AlphaFoldDB" id="A0A9D1CZQ4"/>
<evidence type="ECO:0000313" key="7">
    <source>
        <dbReference type="Proteomes" id="UP000886786"/>
    </source>
</evidence>
<evidence type="ECO:0000256" key="3">
    <source>
        <dbReference type="ARBA" id="ARBA00022723"/>
    </source>
</evidence>
<keyword evidence="3" id="KW-0479">Metal-binding</keyword>
<dbReference type="GO" id="GO:0004161">
    <property type="term" value="F:dimethylallyltranstransferase activity"/>
    <property type="evidence" value="ECO:0007669"/>
    <property type="project" value="TreeGrafter"/>
</dbReference>
<evidence type="ECO:0000256" key="1">
    <source>
        <dbReference type="ARBA" id="ARBA00001946"/>
    </source>
</evidence>
<keyword evidence="2 5" id="KW-0808">Transferase</keyword>
<dbReference type="EMBL" id="DVFV01000127">
    <property type="protein sequence ID" value="HIQ91440.1"/>
    <property type="molecule type" value="Genomic_DNA"/>
</dbReference>
<keyword evidence="4" id="KW-0460">Magnesium</keyword>
<dbReference type="PANTHER" id="PTHR11525">
    <property type="entry name" value="FARNESYL-PYROPHOSPHATE SYNTHETASE"/>
    <property type="match status" value="1"/>
</dbReference>
<dbReference type="Gene3D" id="1.10.600.10">
    <property type="entry name" value="Farnesyl Diphosphate Synthase"/>
    <property type="match status" value="1"/>
</dbReference>